<feature type="region of interest" description="Disordered" evidence="1">
    <location>
        <begin position="34"/>
        <end position="106"/>
    </location>
</feature>
<dbReference type="RefSeq" id="WP_138070010.1">
    <property type="nucleotide sequence ID" value="NZ_FZML01000001.1"/>
</dbReference>
<proteinExistence type="predicted"/>
<dbReference type="EMBL" id="JRPD02000018">
    <property type="protein sequence ID" value="TLD99399.1"/>
    <property type="molecule type" value="Genomic_DNA"/>
</dbReference>
<accession>A0A377PRK6</accession>
<dbReference type="AlphaFoldDB" id="A0A377PRK6"/>
<dbReference type="OrthoDB" id="5330126at2"/>
<keyword evidence="5" id="KW-1185">Reference proteome</keyword>
<sequence>MRNLVIYIILCGYVFADALDNVLIEQMQEMQELKEEKRKQKHQNSNEKQDIQDNNAQEEVMLSNEETSNPSQASESAKSSDANGLKSTEKQHNETDKSKNLSNNSTKRISIKNDSHLYWFAGAGLNGYYETRLNSKNTNFFAFSLHFGGFYYLNSRNGFKIYAISSYKNLNRSDFFTVGGGIDYFYDFKSMGIFFGVYADVPIKNNVWNSTDIIAQAGISLYTLKNLRFEFIIGLPVINSGNLRRAFAYGAKLQYIFGKK</sequence>
<feature type="compositionally biased region" description="Basic and acidic residues" evidence="1">
    <location>
        <begin position="87"/>
        <end position="99"/>
    </location>
</feature>
<protein>
    <submittedName>
        <fullName evidence="2">Uncharacterized protein</fullName>
    </submittedName>
</protein>
<feature type="compositionally biased region" description="Polar residues" evidence="1">
    <location>
        <begin position="64"/>
        <end position="86"/>
    </location>
</feature>
<reference evidence="2 5" key="2">
    <citation type="submission" date="2018-06" db="EMBL/GenBank/DDBJ databases">
        <authorList>
            <consortium name="Pathogen Informatics"/>
            <person name="Doyle S."/>
        </authorList>
    </citation>
    <scope>NUCLEOTIDE SEQUENCE [LARGE SCALE GENOMIC DNA]</scope>
    <source>
        <strain evidence="2 5">NCTC12714</strain>
    </source>
</reference>
<evidence type="ECO:0000313" key="4">
    <source>
        <dbReference type="Proteomes" id="UP000029922"/>
    </source>
</evidence>
<organism evidence="2 5">
    <name type="scientific">Helicobacter muridarum</name>
    <dbReference type="NCBI Taxonomy" id="216"/>
    <lineage>
        <taxon>Bacteria</taxon>
        <taxon>Pseudomonadati</taxon>
        <taxon>Campylobacterota</taxon>
        <taxon>Epsilonproteobacteria</taxon>
        <taxon>Campylobacterales</taxon>
        <taxon>Helicobacteraceae</taxon>
        <taxon>Helicobacter</taxon>
    </lineage>
</organism>
<dbReference type="EMBL" id="UGJE01000002">
    <property type="protein sequence ID" value="STQ85476.1"/>
    <property type="molecule type" value="Genomic_DNA"/>
</dbReference>
<evidence type="ECO:0000256" key="1">
    <source>
        <dbReference type="SAM" id="MobiDB-lite"/>
    </source>
</evidence>
<feature type="compositionally biased region" description="Basic and acidic residues" evidence="1">
    <location>
        <begin position="34"/>
        <end position="51"/>
    </location>
</feature>
<gene>
    <name evidence="3" type="ORF">LS73_007330</name>
    <name evidence="2" type="ORF">NCTC12714_00261</name>
</gene>
<evidence type="ECO:0000313" key="3">
    <source>
        <dbReference type="EMBL" id="TLD99399.1"/>
    </source>
</evidence>
<evidence type="ECO:0000313" key="2">
    <source>
        <dbReference type="EMBL" id="STQ85476.1"/>
    </source>
</evidence>
<reference evidence="3 4" key="1">
    <citation type="journal article" date="2014" name="Genome Announc.">
        <title>Draft genome sequences of eight enterohepatic helicobacter species isolated from both laboratory and wild rodents.</title>
        <authorList>
            <person name="Sheh A."/>
            <person name="Shen Z."/>
            <person name="Fox J.G."/>
        </authorList>
    </citation>
    <scope>NUCLEOTIDE SEQUENCE [LARGE SCALE GENOMIC DNA]</scope>
    <source>
        <strain evidence="3 4">ST1</strain>
    </source>
</reference>
<evidence type="ECO:0000313" key="5">
    <source>
        <dbReference type="Proteomes" id="UP000255139"/>
    </source>
</evidence>
<dbReference type="Proteomes" id="UP000255139">
    <property type="component" value="Unassembled WGS sequence"/>
</dbReference>
<dbReference type="Proteomes" id="UP000029922">
    <property type="component" value="Unassembled WGS sequence"/>
</dbReference>
<name>A0A377PRK6_9HELI</name>